<dbReference type="Gene3D" id="3.40.462.20">
    <property type="match status" value="1"/>
</dbReference>
<dbReference type="AlphaFoldDB" id="A0A2D3VGF8"/>
<evidence type="ECO:0000256" key="2">
    <source>
        <dbReference type="ARBA" id="ARBA00022630"/>
    </source>
</evidence>
<proteinExistence type="inferred from homology"/>
<evidence type="ECO:0000313" key="7">
    <source>
        <dbReference type="Proteomes" id="UP000225277"/>
    </source>
</evidence>
<dbReference type="PANTHER" id="PTHR42973:SF54">
    <property type="entry name" value="FAD-BINDING PCMH-TYPE DOMAIN-CONTAINING PROTEIN"/>
    <property type="match status" value="1"/>
</dbReference>
<feature type="domain" description="FAD-binding PCMH-type" evidence="5">
    <location>
        <begin position="90"/>
        <end position="263"/>
    </location>
</feature>
<dbReference type="InterPro" id="IPR050416">
    <property type="entry name" value="FAD-linked_Oxidoreductase"/>
</dbReference>
<dbReference type="RefSeq" id="XP_023628883.1">
    <property type="nucleotide sequence ID" value="XM_023773115.1"/>
</dbReference>
<name>A0A2D3VGF8_9PEZI</name>
<dbReference type="PROSITE" id="PS51387">
    <property type="entry name" value="FAD_PCMH"/>
    <property type="match status" value="1"/>
</dbReference>
<dbReference type="InterPro" id="IPR016169">
    <property type="entry name" value="FAD-bd_PCMH_sub2"/>
</dbReference>
<dbReference type="Proteomes" id="UP000225277">
    <property type="component" value="Unassembled WGS sequence"/>
</dbReference>
<dbReference type="InterPro" id="IPR016167">
    <property type="entry name" value="FAD-bd_PCMH_sub1"/>
</dbReference>
<gene>
    <name evidence="6" type="ORF">RCC_07863</name>
</gene>
<dbReference type="PANTHER" id="PTHR42973">
    <property type="entry name" value="BINDING OXIDOREDUCTASE, PUTATIVE (AFU_ORTHOLOGUE AFUA_1G17690)-RELATED"/>
    <property type="match status" value="1"/>
</dbReference>
<keyword evidence="3" id="KW-0274">FAD</keyword>
<keyword evidence="4" id="KW-0560">Oxidoreductase</keyword>
<evidence type="ECO:0000256" key="1">
    <source>
        <dbReference type="ARBA" id="ARBA00005466"/>
    </source>
</evidence>
<comment type="similarity">
    <text evidence="1">Belongs to the oxygen-dependent FAD-linked oxidoreductase family.</text>
</comment>
<dbReference type="GeneID" id="35602970"/>
<dbReference type="Gene3D" id="3.30.465.10">
    <property type="match status" value="1"/>
</dbReference>
<dbReference type="Pfam" id="PF01565">
    <property type="entry name" value="FAD_binding_4"/>
    <property type="match status" value="1"/>
</dbReference>
<dbReference type="SUPFAM" id="SSF56176">
    <property type="entry name" value="FAD-binding/transporter-associated domain-like"/>
    <property type="match status" value="1"/>
</dbReference>
<dbReference type="InterPro" id="IPR016166">
    <property type="entry name" value="FAD-bd_PCMH"/>
</dbReference>
<keyword evidence="7" id="KW-1185">Reference proteome</keyword>
<dbReference type="GO" id="GO:0016491">
    <property type="term" value="F:oxidoreductase activity"/>
    <property type="evidence" value="ECO:0007669"/>
    <property type="project" value="UniProtKB-KW"/>
</dbReference>
<evidence type="ECO:0000256" key="3">
    <source>
        <dbReference type="ARBA" id="ARBA00022827"/>
    </source>
</evidence>
<protein>
    <recommendedName>
        <fullName evidence="5">FAD-binding PCMH-type domain-containing protein</fullName>
    </recommendedName>
</protein>
<dbReference type="STRING" id="112498.A0A2D3VGF8"/>
<sequence length="534" mass="58407">MAGLRDDDSCAGLRKLLADIGVGGSPAEEIQKRHSILLRAGSWSSTTKQNRQNSTALAALTMHHACPDTIVTTEQDDFDEQVERSWSSRVWVKPGAFFRPHNASEVSIGLRIARYFHTRFSIRSGGHSPLQSLGDAASQDYIVFSLERLNGIKLYSSTLFAEVGTGCRWGEVYRALEPADLAVSGGHYADVGVGGYMQGGGSSFFLGSHGWSCDTVRNFEVVLSDGRIVNANEESHPDLYWALKGGASNFGIVTRYGMDTIPLSPTSSWGGNLIYDSSQVGASIAAIAEMQSNSHETDPVADVAFLVLKEPCTGLDIAAAALFHPNHSVEEAHHPKVLDPLFNVPATRDTTRIQPLAKMAEEAGAGLIFKKGNRYNYGQITVGVDAKLYAAIYERWRVHYASLETIPGICLTLSYNPIPAKAIVASRTRGSNPFGIKEIAQCRIGLDHGWTRAEDDEKVLAADVAFLNDIADLARSYGLLQEYIGMNNAGEHQDVMGHYGKENLERMRNVSRKYDVDQVFQELCAGPFKLMKRN</sequence>
<dbReference type="Gene3D" id="3.30.43.10">
    <property type="entry name" value="Uridine Diphospho-n-acetylenolpyruvylglucosamine Reductase, domain 2"/>
    <property type="match status" value="1"/>
</dbReference>
<keyword evidence="2" id="KW-0285">Flavoprotein</keyword>
<dbReference type="OrthoDB" id="2151789at2759"/>
<dbReference type="GO" id="GO:0071949">
    <property type="term" value="F:FAD binding"/>
    <property type="evidence" value="ECO:0007669"/>
    <property type="project" value="InterPro"/>
</dbReference>
<evidence type="ECO:0000313" key="6">
    <source>
        <dbReference type="EMBL" id="CZT21994.1"/>
    </source>
</evidence>
<dbReference type="InterPro" id="IPR036318">
    <property type="entry name" value="FAD-bd_PCMH-like_sf"/>
</dbReference>
<evidence type="ECO:0000256" key="4">
    <source>
        <dbReference type="ARBA" id="ARBA00023002"/>
    </source>
</evidence>
<accession>A0A2D3VGF8</accession>
<evidence type="ECO:0000259" key="5">
    <source>
        <dbReference type="PROSITE" id="PS51387"/>
    </source>
</evidence>
<dbReference type="EMBL" id="FJUY01000012">
    <property type="protein sequence ID" value="CZT21994.1"/>
    <property type="molecule type" value="Genomic_DNA"/>
</dbReference>
<dbReference type="InterPro" id="IPR006094">
    <property type="entry name" value="Oxid_FAD_bind_N"/>
</dbReference>
<organism evidence="6 7">
    <name type="scientific">Ramularia collo-cygni</name>
    <dbReference type="NCBI Taxonomy" id="112498"/>
    <lineage>
        <taxon>Eukaryota</taxon>
        <taxon>Fungi</taxon>
        <taxon>Dikarya</taxon>
        <taxon>Ascomycota</taxon>
        <taxon>Pezizomycotina</taxon>
        <taxon>Dothideomycetes</taxon>
        <taxon>Dothideomycetidae</taxon>
        <taxon>Mycosphaerellales</taxon>
        <taxon>Mycosphaerellaceae</taxon>
        <taxon>Ramularia</taxon>
    </lineage>
</organism>
<reference evidence="6 7" key="1">
    <citation type="submission" date="2016-03" db="EMBL/GenBank/DDBJ databases">
        <authorList>
            <person name="Ploux O."/>
        </authorList>
    </citation>
    <scope>NUCLEOTIDE SEQUENCE [LARGE SCALE GENOMIC DNA]</scope>
    <source>
        <strain evidence="6 7">URUG2</strain>
    </source>
</reference>